<dbReference type="InterPro" id="IPR026444">
    <property type="entry name" value="Secre_tail"/>
</dbReference>
<reference evidence="6" key="2">
    <citation type="submission" date="2016-03" db="EMBL/GenBank/DDBJ databases">
        <authorList>
            <person name="Ploux O."/>
        </authorList>
    </citation>
    <scope>NUCLEOTIDE SEQUENCE</scope>
    <source>
        <strain evidence="6">NBRC 105008</strain>
    </source>
</reference>
<sequence length="1351" mass="150403">MLSNKPSFRYSLFILIYSCFINLNFLNAQTFDRIEKAIGLGGLEKNNGVAVADFDGDNDLDVFVVAKARDEDGVASSHSSLFRNNNDGTFTDITNSSGLVNLFPSTEAAETFAGLAGYKNGAFWGDYDNDGFPDLFLTNTSKVQLFHNQTNGTFVEVTEQVGFQKYNGCLNTSATWFDYNNDGFLDIYINVWSTTCSNKLYKNNRNGTFSDVSNVFRGAVNKLSYQSVPFDFNNDGWMDLYVANDYTNQKNDLFINDKGQGFDEQAILYGLDHAQDDMGIAVGDYNSDGFFDFFVSAIDQNALFRNTGNGKFINEATQFGVNKSGWAWDVNFSDFDLDGDEDLFVVNGFMYGSSSTDNNKYFENLVSNGEYLFKDSSGKTKLGELSISVSQAVFDYDNDGDLDVLVTNNDRASFFYENKMTDFTNPRIDLHWLEINLEGTVSNRDAIGAKVSVKTNKGQFHRYNYGSGFLSHSLKGIHFGFGSANEIVELKITWPSGLVETYQNVQIDKIIKAKEGAGFKILPIEPTKKIHGCMDRTSCNYNPYATISSGSCFLLKSKTLSGNINVLYNSEEIYTYPIDASSTAIWEVSGGEIVEGGTGGMIKVRWGTTNRGVVSVTEKSNKCSSEKISLDVYLSSTPVVDPSTKFSVARLWNEALLAAIRKDFARPTVHARNLFHTSMAMYDAWAVFDDKAQTYLLGKEVHGFTSEFKGFLPSENVTDSRKKAISYAAYRLLTHRFSKSPGKVIAQANFDALMNKLGYDITYTSVDYSNGDAAALGNYIAQTVIDYGLVDGSNEANQYKNIFYQPVNQPLNLLNPAEYSISSIDPNRWQPLKFDSFIDQNGNSIPGSTPSFLSPEWGNVFPFSLNESDKHVFEKSGNAYTVYHDPGMPPNLNLTQNTKSSEVYKWGFSMVAKWSSHLDPKDGVRIDISPKSLGNIDFSKLPKNYLEYPNFYNALQGGDVGKGYFINPYTKQPYAEQKVLRGDYTRVLAEFWADGPNSETPPGHWFSILNYVSDSKYFKKRFNGTGNILTDLDWDIKTYFVLGGAMHDCAITAWGIKGWYDYIRPISAIRYMASKGQSSDPNLPNYNITGIPLEPGFIEVVKEGDPLIGTNNENLGKIKLYSWKGHTQIKNPNADVAGAGWILAENWWPYQRPSFVTPPFAGYISGHSTYSRAGAEVMTLLTGDAYFPGGMGEFVARKNEFLVFEEGPSEDVILQWATYRDASDQCSLSRIWGGIHPPQDDMPGRLIGEKIAKEVFGYSLSYFNGQIGVNSNEELEVFAYPNPVSDELTINSGIIQSDKSIMLYNMRGELIISKNTADIVSKINMGTLPAGVYLLNVSNGGINNQKLIIKK</sequence>
<dbReference type="Pfam" id="PF13517">
    <property type="entry name" value="FG-GAP_3"/>
    <property type="match status" value="2"/>
</dbReference>
<evidence type="ECO:0000313" key="10">
    <source>
        <dbReference type="Proteomes" id="UP000321579"/>
    </source>
</evidence>
<dbReference type="Gene3D" id="1.10.606.10">
    <property type="entry name" value="Vanadium-containing Chloroperoxidase, domain 2"/>
    <property type="match status" value="1"/>
</dbReference>
<dbReference type="InterPro" id="IPR028994">
    <property type="entry name" value="Integrin_alpha_N"/>
</dbReference>
<dbReference type="SUPFAM" id="SSF48317">
    <property type="entry name" value="Acid phosphatase/Vanadium-dependent haloperoxidase"/>
    <property type="match status" value="1"/>
</dbReference>
<dbReference type="GO" id="GO:0004601">
    <property type="term" value="F:peroxidase activity"/>
    <property type="evidence" value="ECO:0007669"/>
    <property type="project" value="InterPro"/>
</dbReference>
<dbReference type="Gene3D" id="2.130.10.130">
    <property type="entry name" value="Integrin alpha, N-terminal"/>
    <property type="match status" value="1"/>
</dbReference>
<reference evidence="8" key="1">
    <citation type="submission" date="2016-03" db="EMBL/GenBank/DDBJ databases">
        <title>Draft genome sequence of Paenibacillus glacialis DSM 22343.</title>
        <authorList>
            <person name="Shin S.-K."/>
            <person name="Yi H."/>
        </authorList>
    </citation>
    <scope>NUCLEOTIDE SEQUENCE [LARGE SCALE GENOMIC DNA]</scope>
    <source>
        <strain evidence="8">NBRC 105008</strain>
    </source>
</reference>
<evidence type="ECO:0000259" key="3">
    <source>
        <dbReference type="Pfam" id="PF18962"/>
    </source>
</evidence>
<dbReference type="EMBL" id="LVEO01000018">
    <property type="protein sequence ID" value="OCB71598.1"/>
    <property type="molecule type" value="Genomic_DNA"/>
</dbReference>
<dbReference type="Proteomes" id="UP000321579">
    <property type="component" value="Unassembled WGS sequence"/>
</dbReference>
<organism evidence="6 8">
    <name type="scientific">Flavobacterium glycines</name>
    <dbReference type="NCBI Taxonomy" id="551990"/>
    <lineage>
        <taxon>Bacteria</taxon>
        <taxon>Pseudomonadati</taxon>
        <taxon>Bacteroidota</taxon>
        <taxon>Flavobacteriia</taxon>
        <taxon>Flavobacteriales</taxon>
        <taxon>Flavobacteriaceae</taxon>
        <taxon>Flavobacterium</taxon>
    </lineage>
</organism>
<evidence type="ECO:0000259" key="4">
    <source>
        <dbReference type="Pfam" id="PF21167"/>
    </source>
</evidence>
<reference evidence="7 9" key="3">
    <citation type="submission" date="2016-10" db="EMBL/GenBank/DDBJ databases">
        <authorList>
            <person name="Varghese N."/>
            <person name="Submissions S."/>
        </authorList>
    </citation>
    <scope>NUCLEOTIDE SEQUENCE [LARGE SCALE GENOMIC DNA]</scope>
    <source>
        <strain evidence="7 9">Gm-149</strain>
    </source>
</reference>
<feature type="domain" description="Secretion system C-terminal sorting" evidence="3">
    <location>
        <begin position="1280"/>
        <end position="1349"/>
    </location>
</feature>
<feature type="domain" description="DUF6851" evidence="4">
    <location>
        <begin position="678"/>
        <end position="831"/>
    </location>
</feature>
<dbReference type="InterPro" id="IPR013517">
    <property type="entry name" value="FG-GAP"/>
</dbReference>
<dbReference type="PANTHER" id="PTHR34599">
    <property type="entry name" value="PEROXIDASE-RELATED"/>
    <property type="match status" value="1"/>
</dbReference>
<dbReference type="Pfam" id="PF07593">
    <property type="entry name" value="UnbV_ASPIC"/>
    <property type="match status" value="1"/>
</dbReference>
<dbReference type="SUPFAM" id="SSF69318">
    <property type="entry name" value="Integrin alpha N-terminal domain"/>
    <property type="match status" value="1"/>
</dbReference>
<dbReference type="Pfam" id="PF18962">
    <property type="entry name" value="Por_Secre_tail"/>
    <property type="match status" value="1"/>
</dbReference>
<dbReference type="EMBL" id="FNEO01000001">
    <property type="protein sequence ID" value="SDI60368.1"/>
    <property type="molecule type" value="Genomic_DNA"/>
</dbReference>
<dbReference type="PANTHER" id="PTHR34599:SF2">
    <property type="entry name" value="TRAF-TYPE DOMAIN-CONTAINING PROTEIN"/>
    <property type="match status" value="1"/>
</dbReference>
<evidence type="ECO:0000313" key="6">
    <source>
        <dbReference type="EMBL" id="OCB71598.1"/>
    </source>
</evidence>
<dbReference type="OrthoDB" id="9780455at2"/>
<comment type="caution">
    <text evidence="6">The sequence shown here is derived from an EMBL/GenBank/DDBJ whole genome shotgun (WGS) entry which is preliminary data.</text>
</comment>
<dbReference type="InterPro" id="IPR052559">
    <property type="entry name" value="V-haloperoxidase"/>
</dbReference>
<keyword evidence="9" id="KW-1185">Reference proteome</keyword>
<evidence type="ECO:0000313" key="9">
    <source>
        <dbReference type="Proteomes" id="UP000182367"/>
    </source>
</evidence>
<proteinExistence type="predicted"/>
<evidence type="ECO:0000259" key="2">
    <source>
        <dbReference type="Pfam" id="PF07593"/>
    </source>
</evidence>
<dbReference type="NCBIfam" id="TIGR04183">
    <property type="entry name" value="Por_Secre_tail"/>
    <property type="match status" value="1"/>
</dbReference>
<feature type="domain" description="ASPIC/UnbV" evidence="2">
    <location>
        <begin position="446"/>
        <end position="511"/>
    </location>
</feature>
<evidence type="ECO:0000313" key="8">
    <source>
        <dbReference type="Proteomes" id="UP000093226"/>
    </source>
</evidence>
<dbReference type="InterPro" id="IPR049283">
    <property type="entry name" value="DUF6851"/>
</dbReference>
<gene>
    <name evidence="6" type="ORF">FBGL_10230</name>
    <name evidence="5" type="ORF">FGL01_13760</name>
    <name evidence="7" type="ORF">SAMN05192550_0321</name>
</gene>
<dbReference type="STRING" id="551990.SAMN05192550_0321"/>
<dbReference type="Proteomes" id="UP000093226">
    <property type="component" value="Unassembled WGS sequence"/>
</dbReference>
<name>A0A1B9DPH3_9FLAO</name>
<dbReference type="InterPro" id="IPR011519">
    <property type="entry name" value="UnbV_ASPIC"/>
</dbReference>
<dbReference type="InterPro" id="IPR016119">
    <property type="entry name" value="Br/Cl_peroxidase_C"/>
</dbReference>
<reference evidence="5 10" key="4">
    <citation type="submission" date="2019-07" db="EMBL/GenBank/DDBJ databases">
        <title>Whole genome shotgun sequence of Flavobacterium glycines NBRC 105008.</title>
        <authorList>
            <person name="Hosoyama A."/>
            <person name="Uohara A."/>
            <person name="Ohji S."/>
            <person name="Ichikawa N."/>
        </authorList>
    </citation>
    <scope>NUCLEOTIDE SEQUENCE [LARGE SCALE GENOMIC DNA]</scope>
    <source>
        <strain evidence="5 10">NBRC 105008</strain>
    </source>
</reference>
<protein>
    <submittedName>
        <fullName evidence="7">Por secretion system C-terminal sorting domain-containing protein</fullName>
    </submittedName>
</protein>
<dbReference type="CDD" id="cd03398">
    <property type="entry name" value="PAP2_haloperoxidase"/>
    <property type="match status" value="1"/>
</dbReference>
<dbReference type="Pfam" id="PF21167">
    <property type="entry name" value="DUF6851"/>
    <property type="match status" value="1"/>
</dbReference>
<evidence type="ECO:0000313" key="5">
    <source>
        <dbReference type="EMBL" id="GEL10637.1"/>
    </source>
</evidence>
<keyword evidence="1" id="KW-0732">Signal</keyword>
<dbReference type="RefSeq" id="WP_066328307.1">
    <property type="nucleotide sequence ID" value="NZ_BJVF01000001.1"/>
</dbReference>
<evidence type="ECO:0000313" key="7">
    <source>
        <dbReference type="EMBL" id="SDI60368.1"/>
    </source>
</evidence>
<evidence type="ECO:0000256" key="1">
    <source>
        <dbReference type="ARBA" id="ARBA00022729"/>
    </source>
</evidence>
<accession>A0A1B9DPH3</accession>
<dbReference type="EMBL" id="BJVF01000001">
    <property type="protein sequence ID" value="GEL10637.1"/>
    <property type="molecule type" value="Genomic_DNA"/>
</dbReference>
<dbReference type="Proteomes" id="UP000182367">
    <property type="component" value="Unassembled WGS sequence"/>
</dbReference>
<dbReference type="InterPro" id="IPR036938">
    <property type="entry name" value="PAP2/HPO_sf"/>
</dbReference>